<reference evidence="2" key="1">
    <citation type="submission" date="2022-11" db="UniProtKB">
        <authorList>
            <consortium name="WormBaseParasite"/>
        </authorList>
    </citation>
    <scope>IDENTIFICATION</scope>
</reference>
<evidence type="ECO:0000313" key="1">
    <source>
        <dbReference type="Proteomes" id="UP000887565"/>
    </source>
</evidence>
<keyword evidence="1" id="KW-1185">Reference proteome</keyword>
<dbReference type="AlphaFoldDB" id="A0A915K9E7"/>
<accession>A0A915K9E7</accession>
<evidence type="ECO:0000313" key="2">
    <source>
        <dbReference type="WBParaSite" id="nRc.2.0.1.t34989-RA"/>
    </source>
</evidence>
<dbReference type="WBParaSite" id="nRc.2.0.1.t34989-RA">
    <property type="protein sequence ID" value="nRc.2.0.1.t34989-RA"/>
    <property type="gene ID" value="nRc.2.0.1.g34989"/>
</dbReference>
<sequence>MVEGRRKQLLYAAIMVISKGKSSGTNWKNDENKNRTLEGRIESHDENLSCRTLDIL</sequence>
<protein>
    <submittedName>
        <fullName evidence="2">Uncharacterized protein</fullName>
    </submittedName>
</protein>
<organism evidence="1 2">
    <name type="scientific">Romanomermis culicivorax</name>
    <name type="common">Nematode worm</name>
    <dbReference type="NCBI Taxonomy" id="13658"/>
    <lineage>
        <taxon>Eukaryota</taxon>
        <taxon>Metazoa</taxon>
        <taxon>Ecdysozoa</taxon>
        <taxon>Nematoda</taxon>
        <taxon>Enoplea</taxon>
        <taxon>Dorylaimia</taxon>
        <taxon>Mermithida</taxon>
        <taxon>Mermithoidea</taxon>
        <taxon>Mermithidae</taxon>
        <taxon>Romanomermis</taxon>
    </lineage>
</organism>
<name>A0A915K9E7_ROMCU</name>
<proteinExistence type="predicted"/>
<dbReference type="Proteomes" id="UP000887565">
    <property type="component" value="Unplaced"/>
</dbReference>